<keyword evidence="1" id="KW-1133">Transmembrane helix</keyword>
<proteinExistence type="predicted"/>
<dbReference type="Pfam" id="PF01522">
    <property type="entry name" value="Polysacc_deac_1"/>
    <property type="match status" value="1"/>
</dbReference>
<dbReference type="InterPro" id="IPR011330">
    <property type="entry name" value="Glyco_hydro/deAcase_b/a-brl"/>
</dbReference>
<evidence type="ECO:0000256" key="1">
    <source>
        <dbReference type="SAM" id="Phobius"/>
    </source>
</evidence>
<protein>
    <submittedName>
        <fullName evidence="3">Peptidoglycan-N-acetylglucosamine deacetylase</fullName>
        <ecNumber evidence="3">3.5.1.104</ecNumber>
    </submittedName>
</protein>
<dbReference type="PROSITE" id="PS51677">
    <property type="entry name" value="NODB"/>
    <property type="match status" value="1"/>
</dbReference>
<gene>
    <name evidence="3" type="primary">pgdA_2</name>
    <name evidence="3" type="ORF">FX981_03342</name>
</gene>
<dbReference type="InterPro" id="IPR050248">
    <property type="entry name" value="Polysacc_deacetylase_ArnD"/>
</dbReference>
<dbReference type="RefSeq" id="WP_149126520.1">
    <property type="nucleotide sequence ID" value="NZ_CP043404.1"/>
</dbReference>
<dbReference type="InterPro" id="IPR002509">
    <property type="entry name" value="NODB_dom"/>
</dbReference>
<organism evidence="3 4">
    <name type="scientific">Bacillus safensis</name>
    <dbReference type="NCBI Taxonomy" id="561879"/>
    <lineage>
        <taxon>Bacteria</taxon>
        <taxon>Bacillati</taxon>
        <taxon>Bacillota</taxon>
        <taxon>Bacilli</taxon>
        <taxon>Bacillales</taxon>
        <taxon>Bacillaceae</taxon>
        <taxon>Bacillus</taxon>
    </lineage>
</organism>
<evidence type="ECO:0000259" key="2">
    <source>
        <dbReference type="PROSITE" id="PS51677"/>
    </source>
</evidence>
<dbReference type="SUPFAM" id="SSF88713">
    <property type="entry name" value="Glycoside hydrolase/deacetylase"/>
    <property type="match status" value="1"/>
</dbReference>
<feature type="transmembrane region" description="Helical" evidence="1">
    <location>
        <begin position="12"/>
        <end position="33"/>
    </location>
</feature>
<dbReference type="AlphaFoldDB" id="A0A5C0WKL6"/>
<keyword evidence="1" id="KW-0812">Transmembrane</keyword>
<feature type="domain" description="NodB homology" evidence="2">
    <location>
        <begin position="90"/>
        <end position="276"/>
    </location>
</feature>
<name>A0A5C0WKL6_BACIA</name>
<evidence type="ECO:0000313" key="3">
    <source>
        <dbReference type="EMBL" id="QEK65072.1"/>
    </source>
</evidence>
<dbReference type="CDD" id="cd10944">
    <property type="entry name" value="CE4_SmPgdA_like"/>
    <property type="match status" value="1"/>
</dbReference>
<evidence type="ECO:0000313" key="4">
    <source>
        <dbReference type="Proteomes" id="UP000325032"/>
    </source>
</evidence>
<dbReference type="EMBL" id="CP043404">
    <property type="protein sequence ID" value="QEK65072.1"/>
    <property type="molecule type" value="Genomic_DNA"/>
</dbReference>
<dbReference type="Proteomes" id="UP000325032">
    <property type="component" value="Chromosome"/>
</dbReference>
<reference evidence="3 4" key="1">
    <citation type="journal article" date="2018" name="Plant Biotechnol. Rep.">
        <title>Diversity and antifungal activity of endophytic bacteria associated with Panax ginseng seedlings.</title>
        <authorList>
            <person name="Park J.M."/>
            <person name="Hong C.E."/>
            <person name="Jo S.H."/>
        </authorList>
    </citation>
    <scope>NUCLEOTIDE SEQUENCE [LARGE SCALE GENOMIC DNA]</scope>
    <source>
        <strain evidence="3 4">PgKB20</strain>
    </source>
</reference>
<dbReference type="EC" id="3.5.1.104" evidence="3"/>
<sequence length="288" mass="33084">MKKVSKKKTPYNTILLSKVIGLVLLTLFLFFIWDMSKPHLQATNGQAKNVASSDFRDTSISLKAKDQSTRTLDTHFKTNPNQQATNKTNKTVFLTFDDGPSATSNQLLNVLKAHHVKATFFMLGPQIQAHQSAVKRLYQEGHQLGLHGMTHDINLFYQNSESPANEMREAQRILASVTGVYSRLVRTPFGSVPNLTYHQKVRLNQNGFIYWDWTIDSLDWRYKNSQYVPEVLNQLQMFEKNKPWEPKVILMHDQPSTTNYLDSLIIQLKARGYTFAVINETMPPVQHE</sequence>
<dbReference type="GeneID" id="61770089"/>
<dbReference type="GO" id="GO:0016810">
    <property type="term" value="F:hydrolase activity, acting on carbon-nitrogen (but not peptide) bonds"/>
    <property type="evidence" value="ECO:0007669"/>
    <property type="project" value="InterPro"/>
</dbReference>
<dbReference type="GO" id="GO:0005975">
    <property type="term" value="P:carbohydrate metabolic process"/>
    <property type="evidence" value="ECO:0007669"/>
    <property type="project" value="InterPro"/>
</dbReference>
<keyword evidence="3" id="KW-0378">Hydrolase</keyword>
<dbReference type="Gene3D" id="3.20.20.370">
    <property type="entry name" value="Glycoside hydrolase/deacetylase"/>
    <property type="match status" value="1"/>
</dbReference>
<accession>A0A5C0WKL6</accession>
<dbReference type="PANTHER" id="PTHR10587:SF125">
    <property type="entry name" value="POLYSACCHARIDE DEACETYLASE YHEN-RELATED"/>
    <property type="match status" value="1"/>
</dbReference>
<keyword evidence="4" id="KW-1185">Reference proteome</keyword>
<dbReference type="PANTHER" id="PTHR10587">
    <property type="entry name" value="GLYCOSYL TRANSFERASE-RELATED"/>
    <property type="match status" value="1"/>
</dbReference>
<keyword evidence="1" id="KW-0472">Membrane</keyword>